<feature type="region of interest" description="Disordered" evidence="1">
    <location>
        <begin position="1"/>
        <end position="22"/>
    </location>
</feature>
<feature type="region of interest" description="Disordered" evidence="1">
    <location>
        <begin position="312"/>
        <end position="331"/>
    </location>
</feature>
<feature type="region of interest" description="Disordered" evidence="1">
    <location>
        <begin position="206"/>
        <end position="229"/>
    </location>
</feature>
<accession>A0A9Q3GWV2</accession>
<evidence type="ECO:0000256" key="1">
    <source>
        <dbReference type="SAM" id="MobiDB-lite"/>
    </source>
</evidence>
<comment type="caution">
    <text evidence="2">The sequence shown here is derived from an EMBL/GenBank/DDBJ whole genome shotgun (WGS) entry which is preliminary data.</text>
</comment>
<reference evidence="2" key="1">
    <citation type="submission" date="2021-03" db="EMBL/GenBank/DDBJ databases">
        <title>Draft genome sequence of rust myrtle Austropuccinia psidii MF-1, a brazilian biotype.</title>
        <authorList>
            <person name="Quecine M.C."/>
            <person name="Pachon D.M.R."/>
            <person name="Bonatelli M.L."/>
            <person name="Correr F.H."/>
            <person name="Franceschini L.M."/>
            <person name="Leite T.F."/>
            <person name="Margarido G.R.A."/>
            <person name="Almeida C.A."/>
            <person name="Ferrarezi J.A."/>
            <person name="Labate C.A."/>
        </authorList>
    </citation>
    <scope>NUCLEOTIDE SEQUENCE</scope>
    <source>
        <strain evidence="2">MF-1</strain>
    </source>
</reference>
<dbReference type="Proteomes" id="UP000765509">
    <property type="component" value="Unassembled WGS sequence"/>
</dbReference>
<dbReference type="EMBL" id="AVOT02006408">
    <property type="protein sequence ID" value="MBW0481480.1"/>
    <property type="molecule type" value="Genomic_DNA"/>
</dbReference>
<feature type="compositionally biased region" description="Basic and acidic residues" evidence="1">
    <location>
        <begin position="220"/>
        <end position="229"/>
    </location>
</feature>
<organism evidence="2 3">
    <name type="scientific">Austropuccinia psidii MF-1</name>
    <dbReference type="NCBI Taxonomy" id="1389203"/>
    <lineage>
        <taxon>Eukaryota</taxon>
        <taxon>Fungi</taxon>
        <taxon>Dikarya</taxon>
        <taxon>Basidiomycota</taxon>
        <taxon>Pucciniomycotina</taxon>
        <taxon>Pucciniomycetes</taxon>
        <taxon>Pucciniales</taxon>
        <taxon>Sphaerophragmiaceae</taxon>
        <taxon>Austropuccinia</taxon>
    </lineage>
</organism>
<sequence length="357" mass="39650">MTSLEVPNSLSPPLLSPRPSSFKYRSHKPKSLIVRTDLALNKRPNIVLIADALGDLLLPTATELSLAISAHLPLPSDEPQTVKLHETTQKSSMVKESAIMDSDSERFFGDLFMLSTLPDLSLTLRNPLTIQVGEHQDAHSTTIPQRPTLVKASTTARLNGKSAPFQDADFVSSLHLAARVKKPPMPEAPKVEEDVSKEKDTLKIVNSSKENSNAILQRPSLKEKRSSHLFGSEERIDWQETSDSTKKDLRRPKSLDLVNILRSQFGLSGVTTPTTVSIEKLSDLLAKPPSPPAATPLKKKPSRPQSVFFNISKLSKHRNKDPSPRRPSTEIKTLPRIRGGFFQSSPFLFFGYQKKRN</sequence>
<feature type="compositionally biased region" description="Basic and acidic residues" evidence="1">
    <location>
        <begin position="320"/>
        <end position="329"/>
    </location>
</feature>
<proteinExistence type="predicted"/>
<feature type="compositionally biased region" description="Low complexity" evidence="1">
    <location>
        <begin position="1"/>
        <end position="21"/>
    </location>
</feature>
<feature type="compositionally biased region" description="Polar residues" evidence="1">
    <location>
        <begin position="206"/>
        <end position="215"/>
    </location>
</feature>
<evidence type="ECO:0000313" key="3">
    <source>
        <dbReference type="Proteomes" id="UP000765509"/>
    </source>
</evidence>
<dbReference type="AlphaFoldDB" id="A0A9Q3GWV2"/>
<gene>
    <name evidence="2" type="ORF">O181_021195</name>
</gene>
<name>A0A9Q3GWV2_9BASI</name>
<keyword evidence="3" id="KW-1185">Reference proteome</keyword>
<protein>
    <submittedName>
        <fullName evidence="2">Uncharacterized protein</fullName>
    </submittedName>
</protein>
<evidence type="ECO:0000313" key="2">
    <source>
        <dbReference type="EMBL" id="MBW0481480.1"/>
    </source>
</evidence>